<evidence type="ECO:0000313" key="2">
    <source>
        <dbReference type="Proteomes" id="UP001162501"/>
    </source>
</evidence>
<protein>
    <submittedName>
        <fullName evidence="1">Uncharacterized protein</fullName>
    </submittedName>
</protein>
<proteinExistence type="predicted"/>
<dbReference type="EMBL" id="OX596109">
    <property type="protein sequence ID" value="CAN0287692.1"/>
    <property type="molecule type" value="Genomic_DNA"/>
</dbReference>
<reference evidence="1" key="2">
    <citation type="submission" date="2025-03" db="EMBL/GenBank/DDBJ databases">
        <authorList>
            <consortium name="ELIXIR-Norway"/>
            <consortium name="Elixir Norway"/>
        </authorList>
    </citation>
    <scope>NUCLEOTIDE SEQUENCE</scope>
</reference>
<accession>A0AC59Z8D4</accession>
<sequence length="212" mass="22510">METLLGIVRQLEGDLGGAAGAWHQEQQQQKQPTVPRACGGRPVLRGASRGGGLNRTAETRGQVCTDSLRTAGLGWGGTMKTHRRDAPSLGEIQDGERVSGYGVRPQTRALDLSPSGPFEAQSTTSLPPYSPHPNTLQQLTLAAPEDPSHNDAHHCVQQQPGTPSCSQGRSKDDRTTSTPKNPALLSQINTSISHATLDTVITEVLGRTHTTA</sequence>
<organism evidence="1 2">
    <name type="scientific">Rangifer tarandus platyrhynchus</name>
    <name type="common">Svalbard reindeer</name>
    <dbReference type="NCBI Taxonomy" id="3082113"/>
    <lineage>
        <taxon>Eukaryota</taxon>
        <taxon>Metazoa</taxon>
        <taxon>Chordata</taxon>
        <taxon>Craniata</taxon>
        <taxon>Vertebrata</taxon>
        <taxon>Euteleostomi</taxon>
        <taxon>Mammalia</taxon>
        <taxon>Eutheria</taxon>
        <taxon>Laurasiatheria</taxon>
        <taxon>Artiodactyla</taxon>
        <taxon>Ruminantia</taxon>
        <taxon>Pecora</taxon>
        <taxon>Cervidae</taxon>
        <taxon>Odocoileinae</taxon>
        <taxon>Rangifer</taxon>
    </lineage>
</organism>
<gene>
    <name evidence="1" type="ORF">MRATA1EN22A_LOCUS14973</name>
</gene>
<dbReference type="Proteomes" id="UP001162501">
    <property type="component" value="Chromosome 25"/>
</dbReference>
<evidence type="ECO:0000313" key="1">
    <source>
        <dbReference type="EMBL" id="CAN0287692.1"/>
    </source>
</evidence>
<reference evidence="1" key="1">
    <citation type="submission" date="2023-05" db="EMBL/GenBank/DDBJ databases">
        <authorList>
            <consortium name="ELIXIR-Norway"/>
        </authorList>
    </citation>
    <scope>NUCLEOTIDE SEQUENCE</scope>
</reference>
<name>A0AC59Z8D4_RANTA</name>